<dbReference type="AlphaFoldDB" id="A0A6J4TP21"/>
<reference evidence="2" key="1">
    <citation type="submission" date="2020-02" db="EMBL/GenBank/DDBJ databases">
        <authorList>
            <person name="Meier V. D."/>
        </authorList>
    </citation>
    <scope>NUCLEOTIDE SEQUENCE</scope>
    <source>
        <strain evidence="2">AVDCRST_MAG67</strain>
    </source>
</reference>
<sequence length="38" mass="4045">MGDIGKPIRETERPAPVRPATPATDPVKAPPKPQPVKT</sequence>
<evidence type="ECO:0000256" key="1">
    <source>
        <dbReference type="SAM" id="MobiDB-lite"/>
    </source>
</evidence>
<organism evidence="2">
    <name type="scientific">uncultured Solirubrobacteraceae bacterium</name>
    <dbReference type="NCBI Taxonomy" id="1162706"/>
    <lineage>
        <taxon>Bacteria</taxon>
        <taxon>Bacillati</taxon>
        <taxon>Actinomycetota</taxon>
        <taxon>Thermoleophilia</taxon>
        <taxon>Solirubrobacterales</taxon>
        <taxon>Solirubrobacteraceae</taxon>
        <taxon>environmental samples</taxon>
    </lineage>
</organism>
<accession>A0A6J4TP21</accession>
<name>A0A6J4TP21_9ACTN</name>
<gene>
    <name evidence="2" type="ORF">AVDCRST_MAG67-3736</name>
</gene>
<feature type="region of interest" description="Disordered" evidence="1">
    <location>
        <begin position="1"/>
        <end position="38"/>
    </location>
</feature>
<dbReference type="EMBL" id="CADCVQ010000157">
    <property type="protein sequence ID" value="CAA9526789.1"/>
    <property type="molecule type" value="Genomic_DNA"/>
</dbReference>
<feature type="compositionally biased region" description="Low complexity" evidence="1">
    <location>
        <begin position="18"/>
        <end position="27"/>
    </location>
</feature>
<protein>
    <submittedName>
        <fullName evidence="2">Uncharacterized protein</fullName>
    </submittedName>
</protein>
<feature type="compositionally biased region" description="Pro residues" evidence="1">
    <location>
        <begin position="28"/>
        <end position="38"/>
    </location>
</feature>
<proteinExistence type="predicted"/>
<feature type="compositionally biased region" description="Basic and acidic residues" evidence="1">
    <location>
        <begin position="1"/>
        <end position="15"/>
    </location>
</feature>
<evidence type="ECO:0000313" key="2">
    <source>
        <dbReference type="EMBL" id="CAA9526789.1"/>
    </source>
</evidence>